<dbReference type="KEGG" id="lhf:JCM16775_1783"/>
<protein>
    <submittedName>
        <fullName evidence="1">Uncharacterized protein</fullName>
    </submittedName>
</protein>
<keyword evidence="2" id="KW-1185">Reference proteome</keyword>
<dbReference type="OrthoDB" id="10016345at2"/>
<proteinExistence type="predicted"/>
<dbReference type="Proteomes" id="UP000321892">
    <property type="component" value="Chromosome"/>
</dbReference>
<name>A0A510JIC3_9FUSO</name>
<dbReference type="AlphaFoldDB" id="A0A510JIC3"/>
<gene>
    <name evidence="1" type="ORF">JCM16775_1783</name>
</gene>
<dbReference type="EMBL" id="AP019823">
    <property type="protein sequence ID" value="BBM39072.1"/>
    <property type="molecule type" value="Genomic_DNA"/>
</dbReference>
<organism evidence="1 2">
    <name type="scientific">Leptotrichia hofstadii</name>
    <dbReference type="NCBI Taxonomy" id="157688"/>
    <lineage>
        <taxon>Bacteria</taxon>
        <taxon>Fusobacteriati</taxon>
        <taxon>Fusobacteriota</taxon>
        <taxon>Fusobacteriia</taxon>
        <taxon>Fusobacteriales</taxon>
        <taxon>Leptotrichiaceae</taxon>
        <taxon>Leptotrichia</taxon>
    </lineage>
</organism>
<dbReference type="RefSeq" id="WP_026747097.1">
    <property type="nucleotide sequence ID" value="NZ_AP019823.1"/>
</dbReference>
<evidence type="ECO:0000313" key="2">
    <source>
        <dbReference type="Proteomes" id="UP000321892"/>
    </source>
</evidence>
<reference evidence="1 2" key="1">
    <citation type="submission" date="2019-07" db="EMBL/GenBank/DDBJ databases">
        <title>Complete Genome Sequence of Leptotrichia hofstadii Strain JCM16775.</title>
        <authorList>
            <person name="Watanabe S."/>
            <person name="Cui L."/>
        </authorList>
    </citation>
    <scope>NUCLEOTIDE SEQUENCE [LARGE SCALE GENOMIC DNA]</scope>
    <source>
        <strain evidence="1 2">JCM16775</strain>
    </source>
</reference>
<sequence length="227" mass="26576">MINRKVVVEYITNNKKKYYVEVNLRKDSMGIKNTISMLNLCYIEEFKILENLCYFLRCVHEIEYRGEKRVKFTRDVHHMAHEILFHIDFYILSEISQKNLAIDFTLRTFLVQIATQLGGSSLEILATATGEYILKIILSTVSKHTFVSDIGATKANDFDSDKIEKIYDVIKRYKQKKLNFVLYKLGKNVSFSSENVKNVKYKCKYGDVIIQKINNGKVENVDIRKLY</sequence>
<evidence type="ECO:0000313" key="1">
    <source>
        <dbReference type="EMBL" id="BBM39072.1"/>
    </source>
</evidence>
<accession>A0A510JIC3</accession>